<comment type="similarity">
    <text evidence="5">Belongs to the bacterial solute-binding protein PotD/PotF family.</text>
</comment>
<evidence type="ECO:0000256" key="6">
    <source>
        <dbReference type="SAM" id="SignalP"/>
    </source>
</evidence>
<comment type="function">
    <text evidence="5">Required for the activity of the bacterial periplasmic transport system of putrescine.</text>
</comment>
<sequence>MGQLHKRSLMMAALAGVVATTSVHAEQVRVYNWSDYIAPETLEQFTRQTGIDVVYDVFDSNEVLDAALLAGRSGYDVVVPSNHYLSRQLSAGVYQKLDHAQLPNLENLDTRLLEELEEVDPGNRYSVPYMWGTNGIGYNADRVTEILGEDAALDSWALLFDPEVTGALSDAGCGIAMLDSADEMLSPAMAYIGLDPRSNDIDDLKAGGEVIAKVRDDVTYFHSSRYIGDLANGDVCVAAGYSGDVLQAADRAAEAGRDFTIAYTVPKEGAALWFDMMAIPADAPNPDHAHAFINFILQPEIAAEITEYVRYANPNAAADAYLPDEILDNPAIYPGDAVMDKLYVANEKPRDVQRARTRIWNRVKSGR</sequence>
<protein>
    <recommendedName>
        <fullName evidence="5">Putrescine-binding periplasmic protein</fullName>
    </recommendedName>
</protein>
<evidence type="ECO:0000256" key="2">
    <source>
        <dbReference type="ARBA" id="ARBA00022448"/>
    </source>
</evidence>
<dbReference type="SUPFAM" id="SSF53850">
    <property type="entry name" value="Periplasmic binding protein-like II"/>
    <property type="match status" value="1"/>
</dbReference>
<evidence type="ECO:0000256" key="1">
    <source>
        <dbReference type="ARBA" id="ARBA00004418"/>
    </source>
</evidence>
<name>A0ABP7LG45_9GAMM</name>
<keyword evidence="2 5" id="KW-0813">Transport</keyword>
<dbReference type="RefSeq" id="WP_344702913.1">
    <property type="nucleotide sequence ID" value="NZ_BAAAZT010000030.1"/>
</dbReference>
<accession>A0ABP7LG45</accession>
<feature type="chain" id="PRO_5045785207" description="Putrescine-binding periplasmic protein" evidence="6">
    <location>
        <begin position="26"/>
        <end position="367"/>
    </location>
</feature>
<reference evidence="8" key="1">
    <citation type="journal article" date="2019" name="Int. J. Syst. Evol. Microbiol.">
        <title>The Global Catalogue of Microorganisms (GCM) 10K type strain sequencing project: providing services to taxonomists for standard genome sequencing and annotation.</title>
        <authorList>
            <consortium name="The Broad Institute Genomics Platform"/>
            <consortium name="The Broad Institute Genome Sequencing Center for Infectious Disease"/>
            <person name="Wu L."/>
            <person name="Ma J."/>
        </authorList>
    </citation>
    <scope>NUCLEOTIDE SEQUENCE [LARGE SCALE GENOMIC DNA]</scope>
    <source>
        <strain evidence="8">JCM 16914</strain>
    </source>
</reference>
<evidence type="ECO:0000256" key="3">
    <source>
        <dbReference type="ARBA" id="ARBA00022729"/>
    </source>
</evidence>
<evidence type="ECO:0000256" key="5">
    <source>
        <dbReference type="PIRNR" id="PIRNR019574"/>
    </source>
</evidence>
<keyword evidence="4 5" id="KW-0574">Periplasm</keyword>
<dbReference type="InterPro" id="IPR006059">
    <property type="entry name" value="SBP"/>
</dbReference>
<dbReference type="Proteomes" id="UP001500133">
    <property type="component" value="Unassembled WGS sequence"/>
</dbReference>
<dbReference type="CDD" id="cd13659">
    <property type="entry name" value="PBP2_PotF"/>
    <property type="match status" value="1"/>
</dbReference>
<evidence type="ECO:0000313" key="8">
    <source>
        <dbReference type="Proteomes" id="UP001500133"/>
    </source>
</evidence>
<dbReference type="PANTHER" id="PTHR30222:SF12">
    <property type="entry name" value="NORSPERMIDINE SENSOR"/>
    <property type="match status" value="1"/>
</dbReference>
<evidence type="ECO:0000256" key="4">
    <source>
        <dbReference type="ARBA" id="ARBA00022764"/>
    </source>
</evidence>
<gene>
    <name evidence="7" type="ORF">GCM10022228_09920</name>
</gene>
<keyword evidence="3 6" id="KW-0732">Signal</keyword>
<proteinExistence type="inferred from homology"/>
<comment type="caution">
    <text evidence="7">The sequence shown here is derived from an EMBL/GenBank/DDBJ whole genome shotgun (WGS) entry which is preliminary data.</text>
</comment>
<dbReference type="EMBL" id="BAAAZT010000030">
    <property type="protein sequence ID" value="GAA3901227.1"/>
    <property type="molecule type" value="Genomic_DNA"/>
</dbReference>
<comment type="subcellular location">
    <subcellularLocation>
        <location evidence="1 5">Periplasm</location>
    </subcellularLocation>
</comment>
<dbReference type="PIRSF" id="PIRSF019574">
    <property type="entry name" value="Periplasmic_polyamine_BP"/>
    <property type="match status" value="1"/>
</dbReference>
<feature type="signal peptide" evidence="6">
    <location>
        <begin position="1"/>
        <end position="25"/>
    </location>
</feature>
<organism evidence="7 8">
    <name type="scientific">Halomonas cibimaris</name>
    <dbReference type="NCBI Taxonomy" id="657012"/>
    <lineage>
        <taxon>Bacteria</taxon>
        <taxon>Pseudomonadati</taxon>
        <taxon>Pseudomonadota</taxon>
        <taxon>Gammaproteobacteria</taxon>
        <taxon>Oceanospirillales</taxon>
        <taxon>Halomonadaceae</taxon>
        <taxon>Halomonas</taxon>
    </lineage>
</organism>
<dbReference type="Pfam" id="PF13416">
    <property type="entry name" value="SBP_bac_8"/>
    <property type="match status" value="1"/>
</dbReference>
<dbReference type="Gene3D" id="3.40.190.10">
    <property type="entry name" value="Periplasmic binding protein-like II"/>
    <property type="match status" value="2"/>
</dbReference>
<dbReference type="InterPro" id="IPR001188">
    <property type="entry name" value="Sperm_putr-bd"/>
</dbReference>
<dbReference type="PRINTS" id="PR00909">
    <property type="entry name" value="SPERMDNBNDNG"/>
</dbReference>
<dbReference type="PANTHER" id="PTHR30222">
    <property type="entry name" value="SPERMIDINE/PUTRESCINE-BINDING PERIPLASMIC PROTEIN"/>
    <property type="match status" value="1"/>
</dbReference>
<keyword evidence="8" id="KW-1185">Reference proteome</keyword>
<evidence type="ECO:0000313" key="7">
    <source>
        <dbReference type="EMBL" id="GAA3901227.1"/>
    </source>
</evidence>